<dbReference type="Proteomes" id="UP000295783">
    <property type="component" value="Unassembled WGS sequence"/>
</dbReference>
<dbReference type="AlphaFoldDB" id="A0A4R6WUZ1"/>
<dbReference type="GO" id="GO:0016740">
    <property type="term" value="F:transferase activity"/>
    <property type="evidence" value="ECO:0007669"/>
    <property type="project" value="UniProtKB-KW"/>
</dbReference>
<comment type="caution">
    <text evidence="1">The sequence shown here is derived from an EMBL/GenBank/DDBJ whole genome shotgun (WGS) entry which is preliminary data.</text>
</comment>
<keyword evidence="2" id="KW-1185">Reference proteome</keyword>
<protein>
    <submittedName>
        <fullName evidence="1">Glycosyltransferase involved in cell wall biosynthesis</fullName>
    </submittedName>
</protein>
<name>A0A4R6WUZ1_9PROT</name>
<evidence type="ECO:0000313" key="2">
    <source>
        <dbReference type="Proteomes" id="UP000295783"/>
    </source>
</evidence>
<gene>
    <name evidence="1" type="ORF">A8950_1389</name>
</gene>
<dbReference type="SUPFAM" id="SSF53448">
    <property type="entry name" value="Nucleotide-diphospho-sugar transferases"/>
    <property type="match status" value="1"/>
</dbReference>
<organism evidence="1 2">
    <name type="scientific">Dongia mobilis</name>
    <dbReference type="NCBI Taxonomy" id="578943"/>
    <lineage>
        <taxon>Bacteria</taxon>
        <taxon>Pseudomonadati</taxon>
        <taxon>Pseudomonadota</taxon>
        <taxon>Alphaproteobacteria</taxon>
        <taxon>Rhodospirillales</taxon>
        <taxon>Dongiaceae</taxon>
        <taxon>Dongia</taxon>
    </lineage>
</organism>
<reference evidence="1 2" key="1">
    <citation type="submission" date="2019-03" db="EMBL/GenBank/DDBJ databases">
        <title>Genomic Encyclopedia of Type Strains, Phase III (KMG-III): the genomes of soil and plant-associated and newly described type strains.</title>
        <authorList>
            <person name="Whitman W."/>
        </authorList>
    </citation>
    <scope>NUCLEOTIDE SEQUENCE [LARGE SCALE GENOMIC DNA]</scope>
    <source>
        <strain evidence="1 2">CGMCC 1.7660</strain>
    </source>
</reference>
<keyword evidence="1" id="KW-0808">Transferase</keyword>
<dbReference type="EMBL" id="SNYW01000007">
    <property type="protein sequence ID" value="TDQ83106.1"/>
    <property type="molecule type" value="Genomic_DNA"/>
</dbReference>
<sequence>MKIAVYTIALNEEKFASRWAQSCADADYRIVADTGSLDSTVPALRAEGVTVHSIGIRPWRFDHARNANLALVPIDAEVCISLDMDEILMPGWRAALEQAWTPGTTRLRYTYVWNWDAEGRPKVQFFGDKIHHRHGYFWKHPAHEVILPQRGTTERVVWAEDVRIHHHADDGKSRGQYLDLLALATAEDPDDDRSAHYFGRELMFHKKYEEAIVELRRHLSLPRATWKAERAASLRFIGRCHKEMGRFDEARGALLQACAEAPDAREPWFEFAKFCMETRDWAGGVWAAHRMLALTTMPRDHTRDVAAWGVGPYDVGSVCAYYNGQRELAREWLRRALEYEPDNARLAKNGEWIFAEG</sequence>
<evidence type="ECO:0000313" key="1">
    <source>
        <dbReference type="EMBL" id="TDQ83106.1"/>
    </source>
</evidence>
<proteinExistence type="predicted"/>
<dbReference type="RefSeq" id="WP_133612891.1">
    <property type="nucleotide sequence ID" value="NZ_SNYW01000007.1"/>
</dbReference>
<accession>A0A4R6WUZ1</accession>
<dbReference type="SUPFAM" id="SSF48452">
    <property type="entry name" value="TPR-like"/>
    <property type="match status" value="1"/>
</dbReference>
<dbReference type="Gene3D" id="1.25.40.10">
    <property type="entry name" value="Tetratricopeptide repeat domain"/>
    <property type="match status" value="1"/>
</dbReference>
<dbReference type="OrthoDB" id="7905197at2"/>
<dbReference type="InterPro" id="IPR011990">
    <property type="entry name" value="TPR-like_helical_dom_sf"/>
</dbReference>
<dbReference type="InterPro" id="IPR029044">
    <property type="entry name" value="Nucleotide-diphossugar_trans"/>
</dbReference>